<dbReference type="EC" id="2.3.-.-" evidence="4"/>
<dbReference type="PANTHER" id="PTHR43877:SF2">
    <property type="entry name" value="AMINOALKYLPHOSPHONATE N-ACETYLTRANSFERASE-RELATED"/>
    <property type="match status" value="1"/>
</dbReference>
<dbReference type="PANTHER" id="PTHR43877">
    <property type="entry name" value="AMINOALKYLPHOSPHONATE N-ACETYLTRANSFERASE-RELATED-RELATED"/>
    <property type="match status" value="1"/>
</dbReference>
<dbReference type="EMBL" id="JBHMCA010000063">
    <property type="protein sequence ID" value="MFB9449145.1"/>
    <property type="molecule type" value="Genomic_DNA"/>
</dbReference>
<dbReference type="InterPro" id="IPR016181">
    <property type="entry name" value="Acyl_CoA_acyltransferase"/>
</dbReference>
<dbReference type="RefSeq" id="WP_223092811.1">
    <property type="nucleotide sequence ID" value="NZ_CP061913.1"/>
</dbReference>
<feature type="domain" description="N-acetyltransferase" evidence="3">
    <location>
        <begin position="4"/>
        <end position="178"/>
    </location>
</feature>
<dbReference type="InterPro" id="IPR050832">
    <property type="entry name" value="Bact_Acetyltransf"/>
</dbReference>
<comment type="caution">
    <text evidence="4">The sequence shown here is derived from an EMBL/GenBank/DDBJ whole genome shotgun (WGS) entry which is preliminary data.</text>
</comment>
<dbReference type="GO" id="GO:0016746">
    <property type="term" value="F:acyltransferase activity"/>
    <property type="evidence" value="ECO:0007669"/>
    <property type="project" value="UniProtKB-KW"/>
</dbReference>
<evidence type="ECO:0000256" key="2">
    <source>
        <dbReference type="ARBA" id="ARBA00023315"/>
    </source>
</evidence>
<evidence type="ECO:0000256" key="1">
    <source>
        <dbReference type="ARBA" id="ARBA00022679"/>
    </source>
</evidence>
<dbReference type="PROSITE" id="PS51186">
    <property type="entry name" value="GNAT"/>
    <property type="match status" value="1"/>
</dbReference>
<protein>
    <submittedName>
        <fullName evidence="4">GNAT family N-acetyltransferase</fullName>
        <ecNumber evidence="4">2.3.-.-</ecNumber>
    </submittedName>
</protein>
<organism evidence="4 5">
    <name type="scientific">Dactylosporangium vinaceum</name>
    <dbReference type="NCBI Taxonomy" id="53362"/>
    <lineage>
        <taxon>Bacteria</taxon>
        <taxon>Bacillati</taxon>
        <taxon>Actinomycetota</taxon>
        <taxon>Actinomycetes</taxon>
        <taxon>Micromonosporales</taxon>
        <taxon>Micromonosporaceae</taxon>
        <taxon>Dactylosporangium</taxon>
    </lineage>
</organism>
<dbReference type="CDD" id="cd04301">
    <property type="entry name" value="NAT_SF"/>
    <property type="match status" value="1"/>
</dbReference>
<keyword evidence="2 4" id="KW-0012">Acyltransferase</keyword>
<dbReference type="Pfam" id="PF00583">
    <property type="entry name" value="Acetyltransf_1"/>
    <property type="match status" value="1"/>
</dbReference>
<accession>A0ABV5MJV4</accession>
<evidence type="ECO:0000313" key="5">
    <source>
        <dbReference type="Proteomes" id="UP001589608"/>
    </source>
</evidence>
<sequence length="182" mass="19973">MTPLDLSTYDGPATRGDIERFAVLYRAVFTAPPWNEDEARVDEFRARLADDTHRPGFRALVAQLDGDWAGFTTAWPTQPPFPTGRAYGAVRDQLGPARTDELLLGALEIDEVAVVPAAQGHGVGGRLLTATLATAPDRRAWLLTWTTSPQAVGFYRRQGWHPAEPNPSAAEELVVFLSPDHR</sequence>
<gene>
    <name evidence="4" type="ORF">ACFFTR_39225</name>
</gene>
<evidence type="ECO:0000259" key="3">
    <source>
        <dbReference type="PROSITE" id="PS51186"/>
    </source>
</evidence>
<proteinExistence type="predicted"/>
<keyword evidence="1 4" id="KW-0808">Transferase</keyword>
<dbReference type="Gene3D" id="3.40.630.30">
    <property type="match status" value="1"/>
</dbReference>
<keyword evidence="5" id="KW-1185">Reference proteome</keyword>
<dbReference type="InterPro" id="IPR000182">
    <property type="entry name" value="GNAT_dom"/>
</dbReference>
<dbReference type="SUPFAM" id="SSF55729">
    <property type="entry name" value="Acyl-CoA N-acyltransferases (Nat)"/>
    <property type="match status" value="1"/>
</dbReference>
<name>A0ABV5MJV4_9ACTN</name>
<dbReference type="Proteomes" id="UP001589608">
    <property type="component" value="Unassembled WGS sequence"/>
</dbReference>
<reference evidence="4 5" key="1">
    <citation type="submission" date="2024-09" db="EMBL/GenBank/DDBJ databases">
        <authorList>
            <person name="Sun Q."/>
            <person name="Mori K."/>
        </authorList>
    </citation>
    <scope>NUCLEOTIDE SEQUENCE [LARGE SCALE GENOMIC DNA]</scope>
    <source>
        <strain evidence="4 5">JCM 3307</strain>
    </source>
</reference>
<evidence type="ECO:0000313" key="4">
    <source>
        <dbReference type="EMBL" id="MFB9449145.1"/>
    </source>
</evidence>